<keyword evidence="1" id="KW-0723">Serine/threonine-protein kinase</keyword>
<dbReference type="OrthoDB" id="9792240at2"/>
<dbReference type="Gene3D" id="3.30.565.10">
    <property type="entry name" value="Histidine kinase-like ATPase, C-terminal domain"/>
    <property type="match status" value="1"/>
</dbReference>
<dbReference type="PANTHER" id="PTHR35526">
    <property type="entry name" value="ANTI-SIGMA-F FACTOR RSBW-RELATED"/>
    <property type="match status" value="1"/>
</dbReference>
<gene>
    <name evidence="3" type="ORF">SAMN04488050_106193</name>
</gene>
<protein>
    <submittedName>
        <fullName evidence="3">Serine/threonine-protein kinase RsbW</fullName>
    </submittedName>
</protein>
<name>A0A1I6TMP6_9RHOB</name>
<dbReference type="STRING" id="311180.SAMN04488050_106193"/>
<keyword evidence="4" id="KW-1185">Reference proteome</keyword>
<evidence type="ECO:0000313" key="3">
    <source>
        <dbReference type="EMBL" id="SFS90400.1"/>
    </source>
</evidence>
<dbReference type="RefSeq" id="WP_092425514.1">
    <property type="nucleotide sequence ID" value="NZ_FNCL01000006.1"/>
</dbReference>
<organism evidence="3 4">
    <name type="scientific">Alloyangia pacifica</name>
    <dbReference type="NCBI Taxonomy" id="311180"/>
    <lineage>
        <taxon>Bacteria</taxon>
        <taxon>Pseudomonadati</taxon>
        <taxon>Pseudomonadota</taxon>
        <taxon>Alphaproteobacteria</taxon>
        <taxon>Rhodobacterales</taxon>
        <taxon>Roseobacteraceae</taxon>
        <taxon>Alloyangia</taxon>
    </lineage>
</organism>
<proteinExistence type="predicted"/>
<evidence type="ECO:0000313" key="4">
    <source>
        <dbReference type="Proteomes" id="UP000199392"/>
    </source>
</evidence>
<accession>A0A1I6TMP6</accession>
<dbReference type="GO" id="GO:0004674">
    <property type="term" value="F:protein serine/threonine kinase activity"/>
    <property type="evidence" value="ECO:0007669"/>
    <property type="project" value="UniProtKB-KW"/>
</dbReference>
<dbReference type="Pfam" id="PF13581">
    <property type="entry name" value="HATPase_c_2"/>
    <property type="match status" value="1"/>
</dbReference>
<dbReference type="InterPro" id="IPR003594">
    <property type="entry name" value="HATPase_dom"/>
</dbReference>
<evidence type="ECO:0000259" key="2">
    <source>
        <dbReference type="Pfam" id="PF13581"/>
    </source>
</evidence>
<dbReference type="PANTHER" id="PTHR35526:SF3">
    <property type="entry name" value="ANTI-SIGMA-F FACTOR RSBW"/>
    <property type="match status" value="1"/>
</dbReference>
<dbReference type="EMBL" id="FOZW01000006">
    <property type="protein sequence ID" value="SFS90400.1"/>
    <property type="molecule type" value="Genomic_DNA"/>
</dbReference>
<dbReference type="CDD" id="cd16936">
    <property type="entry name" value="HATPase_RsbW-like"/>
    <property type="match status" value="1"/>
</dbReference>
<evidence type="ECO:0000256" key="1">
    <source>
        <dbReference type="ARBA" id="ARBA00022527"/>
    </source>
</evidence>
<sequence>MAFRSGTDARAPDAACEALSLDIVATPQGVRAALARAAGMLSRADLCPTVQGCIELVLAEALNNVVEHAYSTSEGGRIAVRLDPRGETMLLELRDNGRPMPDLTLPEGQLRPLVGSGDLPEGGFGWYLIRRLAVRVTYRREAGTNVLQIEMPLGRQSKGI</sequence>
<dbReference type="InterPro" id="IPR036890">
    <property type="entry name" value="HATPase_C_sf"/>
</dbReference>
<dbReference type="InterPro" id="IPR050267">
    <property type="entry name" value="Anti-sigma-factor_SerPK"/>
</dbReference>
<keyword evidence="3" id="KW-0418">Kinase</keyword>
<dbReference type="Proteomes" id="UP000199392">
    <property type="component" value="Unassembled WGS sequence"/>
</dbReference>
<keyword evidence="3" id="KW-0808">Transferase</keyword>
<reference evidence="4" key="1">
    <citation type="submission" date="2016-10" db="EMBL/GenBank/DDBJ databases">
        <authorList>
            <person name="Varghese N."/>
            <person name="Submissions S."/>
        </authorList>
    </citation>
    <scope>NUCLEOTIDE SEQUENCE [LARGE SCALE GENOMIC DNA]</scope>
    <source>
        <strain evidence="4">DSM 26894</strain>
    </source>
</reference>
<dbReference type="AlphaFoldDB" id="A0A1I6TMP6"/>
<feature type="domain" description="Histidine kinase/HSP90-like ATPase" evidence="2">
    <location>
        <begin position="24"/>
        <end position="149"/>
    </location>
</feature>
<dbReference type="SUPFAM" id="SSF55874">
    <property type="entry name" value="ATPase domain of HSP90 chaperone/DNA topoisomerase II/histidine kinase"/>
    <property type="match status" value="1"/>
</dbReference>